<sequence>MSAPSLLFLPTDIIFHIFKRLGRPTKLALALTCPLMLALFTNFLDMDRYRFDPDVRTKLRFLEDISWDDPQGQAVTLRFLALADMDGINSDPSSPVIGESWTVHSVEEADARENFTVVSAISGWLRTRLQIEGGCIVCVECGRHILRREPDGTETNWMDVQSNRHLYVLLPTIDE</sequence>
<name>A0A0B8N2D4_TALPI</name>
<dbReference type="InterPro" id="IPR001810">
    <property type="entry name" value="F-box_dom"/>
</dbReference>
<accession>A0A0B8N2D4</accession>
<evidence type="ECO:0000313" key="3">
    <source>
        <dbReference type="Proteomes" id="UP000053095"/>
    </source>
</evidence>
<gene>
    <name evidence="2" type="ORF">TCE0_004f00384</name>
</gene>
<dbReference type="EMBL" id="DF933800">
    <property type="protein sequence ID" value="GAM33470.1"/>
    <property type="molecule type" value="Genomic_DNA"/>
</dbReference>
<dbReference type="AlphaFoldDB" id="A0A0B8N2D4"/>
<dbReference type="Pfam" id="PF00646">
    <property type="entry name" value="F-box"/>
    <property type="match status" value="1"/>
</dbReference>
<feature type="domain" description="F-box" evidence="1">
    <location>
        <begin position="7"/>
        <end position="42"/>
    </location>
</feature>
<dbReference type="Proteomes" id="UP000053095">
    <property type="component" value="Unassembled WGS sequence"/>
</dbReference>
<evidence type="ECO:0000313" key="2">
    <source>
        <dbReference type="EMBL" id="GAM33470.1"/>
    </source>
</evidence>
<evidence type="ECO:0000259" key="1">
    <source>
        <dbReference type="Pfam" id="PF00646"/>
    </source>
</evidence>
<protein>
    <recommendedName>
        <fullName evidence="1">F-box domain-containing protein</fullName>
    </recommendedName>
</protein>
<reference evidence="3" key="1">
    <citation type="journal article" date="2015" name="Genome Announc.">
        <title>Draft genome sequence of Talaromyces cellulolyticus strain Y-94, a source of lignocellulosic biomass-degrading enzymes.</title>
        <authorList>
            <person name="Fujii T."/>
            <person name="Koike H."/>
            <person name="Sawayama S."/>
            <person name="Yano S."/>
            <person name="Inoue H."/>
        </authorList>
    </citation>
    <scope>NUCLEOTIDE SEQUENCE [LARGE SCALE GENOMIC DNA]</scope>
    <source>
        <strain evidence="3">Y-94</strain>
    </source>
</reference>
<proteinExistence type="predicted"/>
<keyword evidence="3" id="KW-1185">Reference proteome</keyword>
<dbReference type="SUPFAM" id="SSF81383">
    <property type="entry name" value="F-box domain"/>
    <property type="match status" value="1"/>
</dbReference>
<organism evidence="2 3">
    <name type="scientific">Talaromyces pinophilus</name>
    <name type="common">Penicillium pinophilum</name>
    <dbReference type="NCBI Taxonomy" id="128442"/>
    <lineage>
        <taxon>Eukaryota</taxon>
        <taxon>Fungi</taxon>
        <taxon>Dikarya</taxon>
        <taxon>Ascomycota</taxon>
        <taxon>Pezizomycotina</taxon>
        <taxon>Eurotiomycetes</taxon>
        <taxon>Eurotiomycetidae</taxon>
        <taxon>Eurotiales</taxon>
        <taxon>Trichocomaceae</taxon>
        <taxon>Talaromyces</taxon>
        <taxon>Talaromyces sect. Talaromyces</taxon>
    </lineage>
</organism>
<dbReference type="InterPro" id="IPR036047">
    <property type="entry name" value="F-box-like_dom_sf"/>
</dbReference>
<dbReference type="CDD" id="cd09917">
    <property type="entry name" value="F-box_SF"/>
    <property type="match status" value="1"/>
</dbReference>